<dbReference type="PANTHER" id="PTHR32385:SF15">
    <property type="entry name" value="INOSITOL PHOSPHOCERAMIDE MANNOSYLTRANSFERASE 1"/>
    <property type="match status" value="1"/>
</dbReference>
<feature type="signal peptide" evidence="5">
    <location>
        <begin position="1"/>
        <end position="29"/>
    </location>
</feature>
<name>A0A4Y8CSC9_9HELO</name>
<dbReference type="Proteomes" id="UP000297299">
    <property type="component" value="Unassembled WGS sequence"/>
</dbReference>
<keyword evidence="4" id="KW-1133">Transmembrane helix</keyword>
<evidence type="ECO:0000256" key="3">
    <source>
        <dbReference type="SAM" id="MobiDB-lite"/>
    </source>
</evidence>
<feature type="transmembrane region" description="Helical" evidence="4">
    <location>
        <begin position="446"/>
        <end position="467"/>
    </location>
</feature>
<evidence type="ECO:0000256" key="5">
    <source>
        <dbReference type="SAM" id="SignalP"/>
    </source>
</evidence>
<dbReference type="Gene3D" id="3.90.550.20">
    <property type="match status" value="1"/>
</dbReference>
<organism evidence="6 7">
    <name type="scientific">Botryotinia calthae</name>
    <dbReference type="NCBI Taxonomy" id="38488"/>
    <lineage>
        <taxon>Eukaryota</taxon>
        <taxon>Fungi</taxon>
        <taxon>Dikarya</taxon>
        <taxon>Ascomycota</taxon>
        <taxon>Pezizomycotina</taxon>
        <taxon>Leotiomycetes</taxon>
        <taxon>Helotiales</taxon>
        <taxon>Sclerotiniaceae</taxon>
        <taxon>Botryotinia</taxon>
    </lineage>
</organism>
<evidence type="ECO:0000256" key="2">
    <source>
        <dbReference type="ARBA" id="ARBA00022679"/>
    </source>
</evidence>
<evidence type="ECO:0000313" key="7">
    <source>
        <dbReference type="Proteomes" id="UP000297299"/>
    </source>
</evidence>
<protein>
    <recommendedName>
        <fullName evidence="8">Glycosyltransferase family 32 protein</fullName>
    </recommendedName>
</protein>
<feature type="compositionally biased region" description="Basic and acidic residues" evidence="3">
    <location>
        <begin position="546"/>
        <end position="558"/>
    </location>
</feature>
<dbReference type="GO" id="GO:0051999">
    <property type="term" value="P:mannosyl-inositol phosphorylceramide biosynthetic process"/>
    <property type="evidence" value="ECO:0007669"/>
    <property type="project" value="TreeGrafter"/>
</dbReference>
<keyword evidence="4" id="KW-0472">Membrane</keyword>
<comment type="similarity">
    <text evidence="1">Belongs to the glycosyltransferase 32 family.</text>
</comment>
<feature type="chain" id="PRO_5021371622" description="Glycosyltransferase family 32 protein" evidence="5">
    <location>
        <begin position="30"/>
        <end position="558"/>
    </location>
</feature>
<reference evidence="6 7" key="1">
    <citation type="submission" date="2017-11" db="EMBL/GenBank/DDBJ databases">
        <title>Comparative genomics of Botrytis spp.</title>
        <authorList>
            <person name="Valero-Jimenez C.A."/>
            <person name="Tapia P."/>
            <person name="Veloso J."/>
            <person name="Silva-Moreno E."/>
            <person name="Staats M."/>
            <person name="Valdes J.H."/>
            <person name="Van Kan J.A.L."/>
        </authorList>
    </citation>
    <scope>NUCLEOTIDE SEQUENCE [LARGE SCALE GENOMIC DNA]</scope>
    <source>
        <strain evidence="6 7">MUCL2830</strain>
    </source>
</reference>
<evidence type="ECO:0008006" key="8">
    <source>
        <dbReference type="Google" id="ProtNLM"/>
    </source>
</evidence>
<keyword evidence="4" id="KW-0812">Transmembrane</keyword>
<dbReference type="InterPro" id="IPR051706">
    <property type="entry name" value="Glycosyltransferase_domain"/>
</dbReference>
<gene>
    <name evidence="6" type="ORF">BOTCAL_0356g00120</name>
</gene>
<dbReference type="AlphaFoldDB" id="A0A4Y8CSC9"/>
<evidence type="ECO:0000256" key="4">
    <source>
        <dbReference type="SAM" id="Phobius"/>
    </source>
</evidence>
<accession>A0A4Y8CSC9</accession>
<dbReference type="GO" id="GO:0016020">
    <property type="term" value="C:membrane"/>
    <property type="evidence" value="ECO:0007669"/>
    <property type="project" value="GOC"/>
</dbReference>
<dbReference type="Pfam" id="PF04488">
    <property type="entry name" value="Gly_transf_sug"/>
    <property type="match status" value="1"/>
</dbReference>
<keyword evidence="7" id="KW-1185">Reference proteome</keyword>
<dbReference type="InterPro" id="IPR007577">
    <property type="entry name" value="GlycoTrfase_DXD_sugar-bd_CS"/>
</dbReference>
<dbReference type="InterPro" id="IPR029044">
    <property type="entry name" value="Nucleotide-diphossugar_trans"/>
</dbReference>
<dbReference type="OrthoDB" id="3647at2759"/>
<comment type="caution">
    <text evidence="6">The sequence shown here is derived from an EMBL/GenBank/DDBJ whole genome shotgun (WGS) entry which is preliminary data.</text>
</comment>
<proteinExistence type="inferred from homology"/>
<keyword evidence="2" id="KW-0808">Transferase</keyword>
<dbReference type="GO" id="GO:0000030">
    <property type="term" value="F:mannosyltransferase activity"/>
    <property type="evidence" value="ECO:0007669"/>
    <property type="project" value="TreeGrafter"/>
</dbReference>
<dbReference type="EMBL" id="PHWZ01000355">
    <property type="protein sequence ID" value="TEY44015.1"/>
    <property type="molecule type" value="Genomic_DNA"/>
</dbReference>
<evidence type="ECO:0000256" key="1">
    <source>
        <dbReference type="ARBA" id="ARBA00009003"/>
    </source>
</evidence>
<feature type="compositionally biased region" description="Basic and acidic residues" evidence="3">
    <location>
        <begin position="128"/>
        <end position="147"/>
    </location>
</feature>
<evidence type="ECO:0000313" key="6">
    <source>
        <dbReference type="EMBL" id="TEY44015.1"/>
    </source>
</evidence>
<sequence length="558" mass="61436">MISLHYHRILLLFFLFSLSLILLLHLTHPHSLNFNLNLNPLSHSITPFKKQKYITKGGKSITQQNVIQLRTKIKEGEYPALKKLLEDGVLGVGGGRGEKNRESASEKGAEKIIHQVWHNWEGGFGRRVERRGGGKVEGKGKGKRGEENNGIGKGKIHIAEDKEGWEVTGGDGEIPREWEERRRQCRGINGQSGWKYVLCTSEKSLSSIKTHYPSFLKTYISYPTHSQLIDAVKYLLLHKYGGIVMDLDTICLRSLDPFLMLGLFVLSEPTSASASSFSAGNYGGDGKGTGSLEMRIMGAQRNHGFVVELVDVLMGFDASGVQGERDRGVGELTLEKMGKGERVMRGRREVFGEVWDAYHKRIEEGILGVGVGVGAGAGTNSSAGMNDKREREDRGEMGLVDSVGWRVSVLRQGEGAGRGFFGPHKPNSKSRSLIKPQSQISRSSPAYLLLPLLLLISLSILIILIFFSRHRSKAGKRLSFRRSSSGYERGRRRERVLKSAGLKGGNGGYLFNGYGASGYGGEVMEEVERKGRGLMIGDEDVDEDVDGGKEGEMRGKGV</sequence>
<feature type="region of interest" description="Disordered" evidence="3">
    <location>
        <begin position="538"/>
        <end position="558"/>
    </location>
</feature>
<dbReference type="PANTHER" id="PTHR32385">
    <property type="entry name" value="MANNOSYL PHOSPHORYLINOSITOL CERAMIDE SYNTHASE"/>
    <property type="match status" value="1"/>
</dbReference>
<dbReference type="SUPFAM" id="SSF53448">
    <property type="entry name" value="Nucleotide-diphospho-sugar transferases"/>
    <property type="match status" value="1"/>
</dbReference>
<feature type="region of interest" description="Disordered" evidence="3">
    <location>
        <begin position="128"/>
        <end position="152"/>
    </location>
</feature>
<keyword evidence="5" id="KW-0732">Signal</keyword>